<keyword evidence="3" id="KW-1185">Reference proteome</keyword>
<proteinExistence type="predicted"/>
<protein>
    <submittedName>
        <fullName evidence="2">Uncharacterized protein</fullName>
    </submittedName>
</protein>
<name>A0A8S3RG57_MYTED</name>
<sequence length="295" mass="32746">MEEEDKDHTKSTSPSQKRFSWKDVKKQQAKSAPGQKGQSTKTEDTVEESEQVKTACPWGDVGKVAKSFRDLMVEDKKSQNTQQKSGQSAQNVQKSPKQKSGQRAENLNQNAQQKSGQSAQNLNDKGSRNKKVAENNKNSHVPKDLLVTSSKSTKSIPLPKAQVAATTKSASNLFSWGLPTSAVHQRKESASETPIESPKSPTEAVNPWQQRQEAASAKSFSFTDIVKDEIQKHETLARTTNKPLGLIQIEEQAIQELLQYYRASESFDECISVERVPQAMAAPLWTAKQQKQSHV</sequence>
<reference evidence="2" key="1">
    <citation type="submission" date="2021-03" db="EMBL/GenBank/DDBJ databases">
        <authorList>
            <person name="Bekaert M."/>
        </authorList>
    </citation>
    <scope>NUCLEOTIDE SEQUENCE</scope>
</reference>
<feature type="compositionally biased region" description="Basic and acidic residues" evidence="1">
    <location>
        <begin position="125"/>
        <end position="134"/>
    </location>
</feature>
<evidence type="ECO:0000313" key="3">
    <source>
        <dbReference type="Proteomes" id="UP000683360"/>
    </source>
</evidence>
<feature type="region of interest" description="Disordered" evidence="1">
    <location>
        <begin position="1"/>
        <end position="164"/>
    </location>
</feature>
<accession>A0A8S3RG57</accession>
<dbReference type="AlphaFoldDB" id="A0A8S3RG57"/>
<feature type="compositionally biased region" description="Basic and acidic residues" evidence="1">
    <location>
        <begin position="1"/>
        <end position="10"/>
    </location>
</feature>
<comment type="caution">
    <text evidence="2">The sequence shown here is derived from an EMBL/GenBank/DDBJ whole genome shotgun (WGS) entry which is preliminary data.</text>
</comment>
<dbReference type="OrthoDB" id="10072075at2759"/>
<feature type="compositionally biased region" description="Basic and acidic residues" evidence="1">
    <location>
        <begin position="67"/>
        <end position="78"/>
    </location>
</feature>
<evidence type="ECO:0000256" key="1">
    <source>
        <dbReference type="SAM" id="MobiDB-lite"/>
    </source>
</evidence>
<feature type="region of interest" description="Disordered" evidence="1">
    <location>
        <begin position="182"/>
        <end position="213"/>
    </location>
</feature>
<feature type="compositionally biased region" description="Polar residues" evidence="1">
    <location>
        <begin position="79"/>
        <end position="124"/>
    </location>
</feature>
<dbReference type="EMBL" id="CAJPWZ010001022">
    <property type="protein sequence ID" value="CAG2205443.1"/>
    <property type="molecule type" value="Genomic_DNA"/>
</dbReference>
<gene>
    <name evidence="2" type="ORF">MEDL_19765</name>
</gene>
<organism evidence="2 3">
    <name type="scientific">Mytilus edulis</name>
    <name type="common">Blue mussel</name>
    <dbReference type="NCBI Taxonomy" id="6550"/>
    <lineage>
        <taxon>Eukaryota</taxon>
        <taxon>Metazoa</taxon>
        <taxon>Spiralia</taxon>
        <taxon>Lophotrochozoa</taxon>
        <taxon>Mollusca</taxon>
        <taxon>Bivalvia</taxon>
        <taxon>Autobranchia</taxon>
        <taxon>Pteriomorphia</taxon>
        <taxon>Mytilida</taxon>
        <taxon>Mytiloidea</taxon>
        <taxon>Mytilidae</taxon>
        <taxon>Mytilinae</taxon>
        <taxon>Mytilus</taxon>
    </lineage>
</organism>
<evidence type="ECO:0000313" key="2">
    <source>
        <dbReference type="EMBL" id="CAG2205443.1"/>
    </source>
</evidence>
<dbReference type="Proteomes" id="UP000683360">
    <property type="component" value="Unassembled WGS sequence"/>
</dbReference>